<dbReference type="Proteomes" id="UP000193067">
    <property type="component" value="Unassembled WGS sequence"/>
</dbReference>
<proteinExistence type="predicted"/>
<feature type="transmembrane region" description="Helical" evidence="5">
    <location>
        <begin position="406"/>
        <end position="425"/>
    </location>
</feature>
<dbReference type="GO" id="GO:0005886">
    <property type="term" value="C:plasma membrane"/>
    <property type="evidence" value="ECO:0007669"/>
    <property type="project" value="TreeGrafter"/>
</dbReference>
<gene>
    <name evidence="7" type="ORF">PYCCODRAFT_1445867</name>
</gene>
<evidence type="ECO:0000256" key="3">
    <source>
        <dbReference type="ARBA" id="ARBA00022989"/>
    </source>
</evidence>
<name>A0A1Y2ILR0_TRAC3</name>
<dbReference type="Gene3D" id="1.20.1250.20">
    <property type="entry name" value="MFS general substrate transporter like domains"/>
    <property type="match status" value="1"/>
</dbReference>
<dbReference type="SUPFAM" id="SSF103473">
    <property type="entry name" value="MFS general substrate transporter"/>
    <property type="match status" value="1"/>
</dbReference>
<dbReference type="InterPro" id="IPR020846">
    <property type="entry name" value="MFS_dom"/>
</dbReference>
<dbReference type="PANTHER" id="PTHR23502:SF20">
    <property type="entry name" value="TRANSPORTER, PUTATIVE (AFU_ORTHOLOGUE AFUA_6G13880)-RELATED"/>
    <property type="match status" value="1"/>
</dbReference>
<reference evidence="7 8" key="1">
    <citation type="journal article" date="2015" name="Biotechnol. Biofuels">
        <title>Enhanced degradation of softwood versus hardwood by the white-rot fungus Pycnoporus coccineus.</title>
        <authorList>
            <person name="Couturier M."/>
            <person name="Navarro D."/>
            <person name="Chevret D."/>
            <person name="Henrissat B."/>
            <person name="Piumi F."/>
            <person name="Ruiz-Duenas F.J."/>
            <person name="Martinez A.T."/>
            <person name="Grigoriev I.V."/>
            <person name="Riley R."/>
            <person name="Lipzen A."/>
            <person name="Berrin J.G."/>
            <person name="Master E.R."/>
            <person name="Rosso M.N."/>
        </authorList>
    </citation>
    <scope>NUCLEOTIDE SEQUENCE [LARGE SCALE GENOMIC DNA]</scope>
    <source>
        <strain evidence="7 8">BRFM310</strain>
    </source>
</reference>
<dbReference type="Pfam" id="PF07690">
    <property type="entry name" value="MFS_1"/>
    <property type="match status" value="1"/>
</dbReference>
<evidence type="ECO:0000256" key="1">
    <source>
        <dbReference type="ARBA" id="ARBA00004141"/>
    </source>
</evidence>
<evidence type="ECO:0000256" key="4">
    <source>
        <dbReference type="ARBA" id="ARBA00023136"/>
    </source>
</evidence>
<evidence type="ECO:0000259" key="6">
    <source>
        <dbReference type="PROSITE" id="PS50850"/>
    </source>
</evidence>
<feature type="transmembrane region" description="Helical" evidence="5">
    <location>
        <begin position="319"/>
        <end position="343"/>
    </location>
</feature>
<sequence length="546" mass="60696">MTFGILDDRYLEKVPGTGLLSDQGIVHGHEVAIDEAKNLKRGTGKYAHVVLIPQPSDDPRDPLNWPRWKKEACFWTLAFAASLDGALSPMVGPGYVLLSKQFNVSVDDVTSSFGFILLGLGTFMLAQNALAVKFGHRIVYLFSVSLMFISCIWCALSPNLASIRASRLFQGFGMSALQSLVASTLEQIYCVHERGSRSVIWSFSIMAGITLGPLICSYVIQNLSWEFGFWFVSIPLGMTMIMVFFFVPETTFDRNAAMRPLKRRDSDNGSMEKSLAVSEVESVESRPSFPAPPSYLSQLKIWHGTFSDDRLWRIFLRPFPFLLSPVTWFLFLSHGMQTVWLSLVPLCSSTIFTLEYDFNATQIGLTNLGGLVGIVLAMLVIGPLNDWGIVWISKRNGGIYEPEFRLVFMLSMLFGVFGYVGWAVGNDHQMPWIGAVSCITMLNFSIVVSGSAAVTYLLDTHGENALHILALSNFGKNMVLYGSTFFANGMVLSRGVKVSLLILGACQAFCWSSSVPMYIFGKRVRSFIARHPQIFGRDLPSEKRVI</sequence>
<evidence type="ECO:0000313" key="7">
    <source>
        <dbReference type="EMBL" id="OSD01151.1"/>
    </source>
</evidence>
<feature type="transmembrane region" description="Helical" evidence="5">
    <location>
        <begin position="227"/>
        <end position="247"/>
    </location>
</feature>
<dbReference type="OrthoDB" id="5215911at2759"/>
<dbReference type="InterPro" id="IPR036259">
    <property type="entry name" value="MFS_trans_sf"/>
</dbReference>
<dbReference type="PROSITE" id="PS50850">
    <property type="entry name" value="MFS"/>
    <property type="match status" value="1"/>
</dbReference>
<evidence type="ECO:0000313" key="8">
    <source>
        <dbReference type="Proteomes" id="UP000193067"/>
    </source>
</evidence>
<protein>
    <submittedName>
        <fullName evidence="7">MFS general substrate transporter</fullName>
    </submittedName>
</protein>
<dbReference type="GO" id="GO:0022857">
    <property type="term" value="F:transmembrane transporter activity"/>
    <property type="evidence" value="ECO:0007669"/>
    <property type="project" value="InterPro"/>
</dbReference>
<feature type="transmembrane region" description="Helical" evidence="5">
    <location>
        <begin position="72"/>
        <end position="92"/>
    </location>
</feature>
<organism evidence="7 8">
    <name type="scientific">Trametes coccinea (strain BRFM310)</name>
    <name type="common">Pycnoporus coccineus</name>
    <dbReference type="NCBI Taxonomy" id="1353009"/>
    <lineage>
        <taxon>Eukaryota</taxon>
        <taxon>Fungi</taxon>
        <taxon>Dikarya</taxon>
        <taxon>Basidiomycota</taxon>
        <taxon>Agaricomycotina</taxon>
        <taxon>Agaricomycetes</taxon>
        <taxon>Polyporales</taxon>
        <taxon>Polyporaceae</taxon>
        <taxon>Trametes</taxon>
    </lineage>
</organism>
<feature type="transmembrane region" description="Helical" evidence="5">
    <location>
        <begin position="112"/>
        <end position="131"/>
    </location>
</feature>
<evidence type="ECO:0000256" key="5">
    <source>
        <dbReference type="SAM" id="Phobius"/>
    </source>
</evidence>
<dbReference type="InterPro" id="IPR011701">
    <property type="entry name" value="MFS"/>
</dbReference>
<dbReference type="AlphaFoldDB" id="A0A1Y2ILR0"/>
<feature type="transmembrane region" description="Helical" evidence="5">
    <location>
        <begin position="138"/>
        <end position="156"/>
    </location>
</feature>
<keyword evidence="4 5" id="KW-0472">Membrane</keyword>
<feature type="transmembrane region" description="Helical" evidence="5">
    <location>
        <begin position="200"/>
        <end position="221"/>
    </location>
</feature>
<feature type="transmembrane region" description="Helical" evidence="5">
    <location>
        <begin position="363"/>
        <end position="385"/>
    </location>
</feature>
<feature type="transmembrane region" description="Helical" evidence="5">
    <location>
        <begin position="498"/>
        <end position="520"/>
    </location>
</feature>
<feature type="transmembrane region" description="Helical" evidence="5">
    <location>
        <begin position="465"/>
        <end position="486"/>
    </location>
</feature>
<feature type="domain" description="Major facilitator superfamily (MFS) profile" evidence="6">
    <location>
        <begin position="73"/>
        <end position="546"/>
    </location>
</feature>
<dbReference type="STRING" id="1353009.A0A1Y2ILR0"/>
<accession>A0A1Y2ILR0</accession>
<keyword evidence="8" id="KW-1185">Reference proteome</keyword>
<feature type="transmembrane region" description="Helical" evidence="5">
    <location>
        <begin position="431"/>
        <end position="458"/>
    </location>
</feature>
<evidence type="ECO:0000256" key="2">
    <source>
        <dbReference type="ARBA" id="ARBA00022692"/>
    </source>
</evidence>
<keyword evidence="2 5" id="KW-0812">Transmembrane</keyword>
<comment type="subcellular location">
    <subcellularLocation>
        <location evidence="1">Membrane</location>
        <topology evidence="1">Multi-pass membrane protein</topology>
    </subcellularLocation>
</comment>
<dbReference type="PANTHER" id="PTHR23502">
    <property type="entry name" value="MAJOR FACILITATOR SUPERFAMILY"/>
    <property type="match status" value="1"/>
</dbReference>
<keyword evidence="3 5" id="KW-1133">Transmembrane helix</keyword>
<dbReference type="EMBL" id="KZ084113">
    <property type="protein sequence ID" value="OSD01151.1"/>
    <property type="molecule type" value="Genomic_DNA"/>
</dbReference>